<dbReference type="EMBL" id="SRLO01002137">
    <property type="protein sequence ID" value="TNN33774.1"/>
    <property type="molecule type" value="Genomic_DNA"/>
</dbReference>
<reference evidence="2 3" key="1">
    <citation type="submission" date="2019-03" db="EMBL/GenBank/DDBJ databases">
        <title>First draft genome of Liparis tanakae, snailfish: a comprehensive survey of snailfish specific genes.</title>
        <authorList>
            <person name="Kim W."/>
            <person name="Song I."/>
            <person name="Jeong J.-H."/>
            <person name="Kim D."/>
            <person name="Kim S."/>
            <person name="Ryu S."/>
            <person name="Song J.Y."/>
            <person name="Lee S.K."/>
        </authorList>
    </citation>
    <scope>NUCLEOTIDE SEQUENCE [LARGE SCALE GENOMIC DNA]</scope>
    <source>
        <tissue evidence="2">Muscle</tissue>
    </source>
</reference>
<proteinExistence type="predicted"/>
<feature type="region of interest" description="Disordered" evidence="1">
    <location>
        <begin position="31"/>
        <end position="85"/>
    </location>
</feature>
<evidence type="ECO:0000313" key="3">
    <source>
        <dbReference type="Proteomes" id="UP000314294"/>
    </source>
</evidence>
<dbReference type="Proteomes" id="UP000314294">
    <property type="component" value="Unassembled WGS sequence"/>
</dbReference>
<evidence type="ECO:0000313" key="2">
    <source>
        <dbReference type="EMBL" id="TNN33774.1"/>
    </source>
</evidence>
<name>A0A4Z2EZG4_9TELE</name>
<keyword evidence="3" id="KW-1185">Reference proteome</keyword>
<protein>
    <submittedName>
        <fullName evidence="2">Uncharacterized protein</fullName>
    </submittedName>
</protein>
<accession>A0A4Z2EZG4</accession>
<comment type="caution">
    <text evidence="2">The sequence shown here is derived from an EMBL/GenBank/DDBJ whole genome shotgun (WGS) entry which is preliminary data.</text>
</comment>
<organism evidence="2 3">
    <name type="scientific">Liparis tanakae</name>
    <name type="common">Tanaka's snailfish</name>
    <dbReference type="NCBI Taxonomy" id="230148"/>
    <lineage>
        <taxon>Eukaryota</taxon>
        <taxon>Metazoa</taxon>
        <taxon>Chordata</taxon>
        <taxon>Craniata</taxon>
        <taxon>Vertebrata</taxon>
        <taxon>Euteleostomi</taxon>
        <taxon>Actinopterygii</taxon>
        <taxon>Neopterygii</taxon>
        <taxon>Teleostei</taxon>
        <taxon>Neoteleostei</taxon>
        <taxon>Acanthomorphata</taxon>
        <taxon>Eupercaria</taxon>
        <taxon>Perciformes</taxon>
        <taxon>Cottioidei</taxon>
        <taxon>Cottales</taxon>
        <taxon>Liparidae</taxon>
        <taxon>Liparis</taxon>
    </lineage>
</organism>
<sequence length="111" mass="12128">MGFGAGGHGVHVAFVVDLQVVRLESLGQFGSDRALDRPAPVRIHVRREAGQRPARGQSGGDGPDAAEDSRKHRRDPVGWSPSHGVCSEFDRVHVDKRKRCKVFYGDLKTNG</sequence>
<gene>
    <name evidence="2" type="ORF">EYF80_056065</name>
</gene>
<evidence type="ECO:0000256" key="1">
    <source>
        <dbReference type="SAM" id="MobiDB-lite"/>
    </source>
</evidence>
<dbReference type="AlphaFoldDB" id="A0A4Z2EZG4"/>